<evidence type="ECO:0000256" key="1">
    <source>
        <dbReference type="SAM" id="MobiDB-lite"/>
    </source>
</evidence>
<dbReference type="Gene3D" id="3.40.33.10">
    <property type="entry name" value="CAP"/>
    <property type="match status" value="2"/>
</dbReference>
<accession>A0A0D6LFF8</accession>
<dbReference type="InterPro" id="IPR014044">
    <property type="entry name" value="CAP_dom"/>
</dbReference>
<dbReference type="CDD" id="cd05380">
    <property type="entry name" value="CAP_euk"/>
    <property type="match status" value="1"/>
</dbReference>
<gene>
    <name evidence="3" type="ORF">ANCCEY_14526</name>
</gene>
<dbReference type="AlphaFoldDB" id="A0A0D6LFF8"/>
<dbReference type="Proteomes" id="UP000054495">
    <property type="component" value="Unassembled WGS sequence"/>
</dbReference>
<protein>
    <submittedName>
        <fullName evidence="3">SCP-like protein</fullName>
    </submittedName>
</protein>
<dbReference type="EMBL" id="KE126183">
    <property type="protein sequence ID" value="EPB66382.1"/>
    <property type="molecule type" value="Genomic_DNA"/>
</dbReference>
<name>A0A0D6LFF8_9BILA</name>
<keyword evidence="4" id="KW-1185">Reference proteome</keyword>
<evidence type="ECO:0000313" key="4">
    <source>
        <dbReference type="Proteomes" id="UP000054495"/>
    </source>
</evidence>
<feature type="non-terminal residue" evidence="3">
    <location>
        <position position="1"/>
    </location>
</feature>
<dbReference type="SUPFAM" id="SSF55797">
    <property type="entry name" value="PR-1-like"/>
    <property type="match status" value="2"/>
</dbReference>
<feature type="domain" description="SCP" evidence="2">
    <location>
        <begin position="226"/>
        <end position="371"/>
    </location>
</feature>
<organism evidence="3 4">
    <name type="scientific">Ancylostoma ceylanicum</name>
    <dbReference type="NCBI Taxonomy" id="53326"/>
    <lineage>
        <taxon>Eukaryota</taxon>
        <taxon>Metazoa</taxon>
        <taxon>Ecdysozoa</taxon>
        <taxon>Nematoda</taxon>
        <taxon>Chromadorea</taxon>
        <taxon>Rhabditida</taxon>
        <taxon>Rhabditina</taxon>
        <taxon>Rhabditomorpha</taxon>
        <taxon>Strongyloidea</taxon>
        <taxon>Ancylostomatidae</taxon>
        <taxon>Ancylostomatinae</taxon>
        <taxon>Ancylostoma</taxon>
    </lineage>
</organism>
<feature type="region of interest" description="Disordered" evidence="1">
    <location>
        <begin position="42"/>
        <end position="63"/>
    </location>
</feature>
<dbReference type="SMART" id="SM00198">
    <property type="entry name" value="SCP"/>
    <property type="match status" value="1"/>
</dbReference>
<sequence>GNLVVLYALFAVSPGAEFNCKNSLISDQWREEVLKVQNNNRKKLAEGKQPGKDNNPLPVGKDLNRLKTNELATKCTDPATKPANRGVVSAMIKAKANSCNSTTEVVKSLKEIWKTGAAKQPDQTKQTDNDYFSQNRLQMAYSKTNGVGCSYNWCTGQLFSVCVYNQDGTTANDLYTSGAAGETCQTCAATKTCVEGLCDVAITPEPPTSTMCPNAATTDAKWITDDFRKTAVGMHNYYRRLLATGWAEDKKLGYAKWASSMPELEYSCESEDEIMKELKNCAGKEVANTKAQANNYKFIKEYETPDEQAIENWWSALANTGVEDNKYLDTMDDSLKAYANMAYQGTQKVGCGVQVCKPQGRTEIQCGYVMDPPIMDEDLIYTIGKTCSKCASLTPTMKCSPLLGLCVP</sequence>
<evidence type="ECO:0000259" key="2">
    <source>
        <dbReference type="SMART" id="SM00198"/>
    </source>
</evidence>
<proteinExistence type="predicted"/>
<dbReference type="Pfam" id="PF00188">
    <property type="entry name" value="CAP"/>
    <property type="match status" value="1"/>
</dbReference>
<reference evidence="3 4" key="1">
    <citation type="submission" date="2013-05" db="EMBL/GenBank/DDBJ databases">
        <title>Draft genome of the parasitic nematode Anyclostoma ceylanicum.</title>
        <authorList>
            <person name="Mitreva M."/>
        </authorList>
    </citation>
    <scope>NUCLEOTIDE SEQUENCE [LARGE SCALE GENOMIC DNA]</scope>
</reference>
<evidence type="ECO:0000313" key="3">
    <source>
        <dbReference type="EMBL" id="EPB66382.1"/>
    </source>
</evidence>
<dbReference type="InterPro" id="IPR035940">
    <property type="entry name" value="CAP_sf"/>
</dbReference>